<comment type="caution">
    <text evidence="1">The sequence shown here is derived from an EMBL/GenBank/DDBJ whole genome shotgun (WGS) entry which is preliminary data.</text>
</comment>
<reference evidence="1 2" key="1">
    <citation type="submission" date="2020-10" db="EMBL/GenBank/DDBJ databases">
        <title>The genome sequence of Chitinilyticum litopenaei 4Y14.</title>
        <authorList>
            <person name="Liu Y."/>
        </authorList>
    </citation>
    <scope>NUCLEOTIDE SEQUENCE [LARGE SCALE GENOMIC DNA]</scope>
    <source>
        <strain evidence="1 2">4Y14</strain>
    </source>
</reference>
<dbReference type="EMBL" id="JADFUA010000009">
    <property type="protein sequence ID" value="MBE9610381.1"/>
    <property type="molecule type" value="Genomic_DNA"/>
</dbReference>
<organism evidence="1 2">
    <name type="scientific">Chitinilyticum piscinae</name>
    <dbReference type="NCBI Taxonomy" id="2866724"/>
    <lineage>
        <taxon>Bacteria</taxon>
        <taxon>Pseudomonadati</taxon>
        <taxon>Pseudomonadota</taxon>
        <taxon>Betaproteobacteria</taxon>
        <taxon>Neisseriales</taxon>
        <taxon>Chitinibacteraceae</taxon>
        <taxon>Chitinilyticum</taxon>
    </lineage>
</organism>
<dbReference type="AlphaFoldDB" id="A0A8J7FP15"/>
<sequence length="149" mass="15914">MNKISTRNHSGHSRFAAHGHVEVWAEGQLLRYQATGPFNLELLQALDAADRGLMAATAAQGPFAILAEFAGSIAATPEALAALEGSLAAQNEAGLATVAVAYVVDPQAEGAEVMRSIIDAIYARQQLRFGWFQDLTSAQRWLTDCLSSK</sequence>
<name>A0A8J7FP15_9NEIS</name>
<dbReference type="RefSeq" id="WP_194116925.1">
    <property type="nucleotide sequence ID" value="NZ_JADFUA010000009.1"/>
</dbReference>
<proteinExistence type="predicted"/>
<keyword evidence="2" id="KW-1185">Reference proteome</keyword>
<evidence type="ECO:0000313" key="1">
    <source>
        <dbReference type="EMBL" id="MBE9610381.1"/>
    </source>
</evidence>
<accession>A0A8J7FP15</accession>
<protein>
    <submittedName>
        <fullName evidence="1">Uncharacterized protein</fullName>
    </submittedName>
</protein>
<dbReference type="Proteomes" id="UP000604481">
    <property type="component" value="Unassembled WGS sequence"/>
</dbReference>
<evidence type="ECO:0000313" key="2">
    <source>
        <dbReference type="Proteomes" id="UP000604481"/>
    </source>
</evidence>
<gene>
    <name evidence="1" type="ORF">INR99_13655</name>
</gene>